<protein>
    <submittedName>
        <fullName evidence="1">Uncharacterized protein</fullName>
    </submittedName>
</protein>
<dbReference type="EMBL" id="VSSQ01021394">
    <property type="protein sequence ID" value="MPM66951.1"/>
    <property type="molecule type" value="Genomic_DNA"/>
</dbReference>
<sequence length="87" mass="9977">MNRRIVIAAYDGLMNRLIKLLCPGLPIVHSPIDAREVVHNVSATKEQHTFVPKYAKFLADCIMLGRGKHRVDAQLHNRNIRLWKHAV</sequence>
<name>A0A645BQS7_9ZZZZ</name>
<comment type="caution">
    <text evidence="1">The sequence shown here is derived from an EMBL/GenBank/DDBJ whole genome shotgun (WGS) entry which is preliminary data.</text>
</comment>
<gene>
    <name evidence="1" type="ORF">SDC9_113865</name>
</gene>
<proteinExistence type="predicted"/>
<accession>A0A645BQS7</accession>
<dbReference type="AlphaFoldDB" id="A0A645BQS7"/>
<evidence type="ECO:0000313" key="1">
    <source>
        <dbReference type="EMBL" id="MPM66951.1"/>
    </source>
</evidence>
<reference evidence="1" key="1">
    <citation type="submission" date="2019-08" db="EMBL/GenBank/DDBJ databases">
        <authorList>
            <person name="Kucharzyk K."/>
            <person name="Murdoch R.W."/>
            <person name="Higgins S."/>
            <person name="Loffler F."/>
        </authorList>
    </citation>
    <scope>NUCLEOTIDE SEQUENCE</scope>
</reference>
<organism evidence="1">
    <name type="scientific">bioreactor metagenome</name>
    <dbReference type="NCBI Taxonomy" id="1076179"/>
    <lineage>
        <taxon>unclassified sequences</taxon>
        <taxon>metagenomes</taxon>
        <taxon>ecological metagenomes</taxon>
    </lineage>
</organism>